<dbReference type="Proteomes" id="UP001523401">
    <property type="component" value="Unassembled WGS sequence"/>
</dbReference>
<gene>
    <name evidence="1" type="ORF">NF685_11695</name>
</gene>
<organism evidence="1 2">
    <name type="scientific">Asaia lannensis NBRC 102526</name>
    <dbReference type="NCBI Taxonomy" id="1307926"/>
    <lineage>
        <taxon>Bacteria</taxon>
        <taxon>Pseudomonadati</taxon>
        <taxon>Pseudomonadota</taxon>
        <taxon>Alphaproteobacteria</taxon>
        <taxon>Acetobacterales</taxon>
        <taxon>Acetobacteraceae</taxon>
        <taxon>Asaia</taxon>
    </lineage>
</organism>
<dbReference type="RefSeq" id="WP_252849746.1">
    <property type="nucleotide sequence ID" value="NZ_BAPW01000046.1"/>
</dbReference>
<dbReference type="PANTHER" id="PTHR33986">
    <property type="entry name" value="OS02G0535700 PROTEIN"/>
    <property type="match status" value="1"/>
</dbReference>
<comment type="caution">
    <text evidence="1">The sequence shown here is derived from an EMBL/GenBank/DDBJ whole genome shotgun (WGS) entry which is preliminary data.</text>
</comment>
<dbReference type="Pfam" id="PF06258">
    <property type="entry name" value="Mito_fiss_Elm1"/>
    <property type="match status" value="1"/>
</dbReference>
<evidence type="ECO:0000313" key="2">
    <source>
        <dbReference type="Proteomes" id="UP001523401"/>
    </source>
</evidence>
<keyword evidence="2" id="KW-1185">Reference proteome</keyword>
<dbReference type="PANTHER" id="PTHR33986:SF15">
    <property type="entry name" value="MITOCHONDRIAL FISSION PROTEIN ELM1"/>
    <property type="match status" value="1"/>
</dbReference>
<reference evidence="1 2" key="1">
    <citation type="submission" date="2022-06" db="EMBL/GenBank/DDBJ databases">
        <title>Whole-genome of Asaia lannensis strain LMG 27011T.</title>
        <authorList>
            <person name="Sombolestani A."/>
        </authorList>
    </citation>
    <scope>NUCLEOTIDE SEQUENCE [LARGE SCALE GENOMIC DNA]</scope>
    <source>
        <strain evidence="1 2">NBRC 102526</strain>
    </source>
</reference>
<sequence>MSVAIIAEDFAGMRAQASGLVERAGLEWHFHPVRIEGLWRKIPTRFCPFPLRATAPLVLPEHTRLLVSVGGTGGAVALALKHRTGLPLVQIQNPRMKTRDFDLIVANVHDGIAGGNIVSARTAMHGVTQQKLAQARARWADRLRQKDRALVSVLIGGANGRFSFGVDEARRVGAQLASITRDHAVNVALTPSRRTDPAALAALRDALRTSPAYIWDGAGENPYLGMLACADGIAVTTDSVSMISEAVATSAPVTIIDLPGRSRRIRAFVETLGKEDRVRPFTGAWSPWSITPLDDTDRAADEMLRRLAL</sequence>
<protein>
    <submittedName>
        <fullName evidence="1">Mitochondrial fission ELM1 family protein</fullName>
    </submittedName>
</protein>
<name>A0ABT1CKE4_9PROT</name>
<dbReference type="EMBL" id="JAMXQU010000009">
    <property type="protein sequence ID" value="MCO6160693.1"/>
    <property type="molecule type" value="Genomic_DNA"/>
</dbReference>
<proteinExistence type="predicted"/>
<evidence type="ECO:0000313" key="1">
    <source>
        <dbReference type="EMBL" id="MCO6160693.1"/>
    </source>
</evidence>
<accession>A0ABT1CKE4</accession>
<dbReference type="InterPro" id="IPR009367">
    <property type="entry name" value="Elm1-like"/>
</dbReference>